<protein>
    <recommendedName>
        <fullName evidence="4">SWFGD domain-containing protein</fullName>
    </recommendedName>
</protein>
<feature type="compositionally biased region" description="Basic and acidic residues" evidence="1">
    <location>
        <begin position="47"/>
        <end position="63"/>
    </location>
</feature>
<dbReference type="InterPro" id="IPR018684">
    <property type="entry name" value="DUF2171"/>
</dbReference>
<dbReference type="InterPro" id="IPR047800">
    <property type="entry name" value="SWFGD_dom"/>
</dbReference>
<feature type="compositionally biased region" description="Basic and acidic residues" evidence="1">
    <location>
        <begin position="157"/>
        <end position="172"/>
    </location>
</feature>
<feature type="region of interest" description="Disordered" evidence="1">
    <location>
        <begin position="157"/>
        <end position="184"/>
    </location>
</feature>
<organism evidence="2 3">
    <name type="scientific">Sphingomonas panacis</name>
    <dbReference type="NCBI Taxonomy" id="1560345"/>
    <lineage>
        <taxon>Bacteria</taxon>
        <taxon>Pseudomonadati</taxon>
        <taxon>Pseudomonadota</taxon>
        <taxon>Alphaproteobacteria</taxon>
        <taxon>Sphingomonadales</taxon>
        <taxon>Sphingomonadaceae</taxon>
        <taxon>Sphingomonas</taxon>
    </lineage>
</organism>
<dbReference type="Pfam" id="PF09939">
    <property type="entry name" value="DUF2171"/>
    <property type="match status" value="1"/>
</dbReference>
<accession>A0A1B3Z5U3</accession>
<dbReference type="OrthoDB" id="9803697at2"/>
<feature type="region of interest" description="Disordered" evidence="1">
    <location>
        <begin position="287"/>
        <end position="335"/>
    </location>
</feature>
<dbReference type="RefSeq" id="WP_069203387.1">
    <property type="nucleotide sequence ID" value="NZ_CP014168.1"/>
</dbReference>
<dbReference type="AlphaFoldDB" id="A0A1B3Z5U3"/>
<name>A0A1B3Z5U3_9SPHN</name>
<feature type="compositionally biased region" description="Basic and acidic residues" evidence="1">
    <location>
        <begin position="10"/>
        <end position="24"/>
    </location>
</feature>
<dbReference type="STRING" id="1560345.AWL63_01205"/>
<dbReference type="NCBIfam" id="NF033157">
    <property type="entry name" value="SWFGD_domain"/>
    <property type="match status" value="1"/>
</dbReference>
<feature type="compositionally biased region" description="Basic and acidic residues" evidence="1">
    <location>
        <begin position="70"/>
        <end position="90"/>
    </location>
</feature>
<feature type="compositionally biased region" description="Basic and acidic residues" evidence="1">
    <location>
        <begin position="288"/>
        <end position="303"/>
    </location>
</feature>
<evidence type="ECO:0000313" key="3">
    <source>
        <dbReference type="Proteomes" id="UP000094256"/>
    </source>
</evidence>
<evidence type="ECO:0000313" key="2">
    <source>
        <dbReference type="EMBL" id="AOH82802.1"/>
    </source>
</evidence>
<dbReference type="EMBL" id="CP014168">
    <property type="protein sequence ID" value="AOH82802.1"/>
    <property type="molecule type" value="Genomic_DNA"/>
</dbReference>
<gene>
    <name evidence="2" type="ORF">AWL63_01205</name>
</gene>
<evidence type="ECO:0000256" key="1">
    <source>
        <dbReference type="SAM" id="MobiDB-lite"/>
    </source>
</evidence>
<reference evidence="2 3" key="1">
    <citation type="submission" date="2016-01" db="EMBL/GenBank/DDBJ databases">
        <title>Complete genome and mega plasmid sequence of Sphingomonas panacis DCY99 elicits systemic resistance in rice to Xanthomonas oryzae.</title>
        <authorList>
            <person name="Kim Y.J."/>
            <person name="Yang D.C."/>
            <person name="Sing P."/>
        </authorList>
    </citation>
    <scope>NUCLEOTIDE SEQUENCE [LARGE SCALE GENOMIC DNA]</scope>
    <source>
        <strain evidence="2 3">DCY99</strain>
    </source>
</reference>
<dbReference type="Proteomes" id="UP000094256">
    <property type="component" value="Chromosome"/>
</dbReference>
<proteinExistence type="predicted"/>
<feature type="compositionally biased region" description="Basic and acidic residues" evidence="1">
    <location>
        <begin position="107"/>
        <end position="124"/>
    </location>
</feature>
<dbReference type="KEGG" id="span:AWL63_01205"/>
<feature type="region of interest" description="Disordered" evidence="1">
    <location>
        <begin position="1"/>
        <end position="136"/>
    </location>
</feature>
<evidence type="ECO:0008006" key="4">
    <source>
        <dbReference type="Google" id="ProtNLM"/>
    </source>
</evidence>
<feature type="compositionally biased region" description="Polar residues" evidence="1">
    <location>
        <begin position="318"/>
        <end position="335"/>
    </location>
</feature>
<keyword evidence="3" id="KW-1185">Reference proteome</keyword>
<sequence>MGYDRYPQNRSDDYNHSPDPDIQGRDYGSGRDYTYSSARDYQAAGAFDRDRGGYRGDYDRNRDYGYGNREQGREFGGRDFGGRGYPRDRGNGGGGEYRGSYGSHGRRYTEAGGRHAETGGRDYGRQPQGYDYDDRGFFDRAGDEVRSWFGDEEAERRRELDSRYDDRNDHSHQGASYGRDQDYHQWRRGQIDALDRDYHEYRTENRSKFENEFGAWRTERQTQRGALSKVEEHFEVIGSDGQHIGTVDKVRGDRIILTKSDANAGGHHHSIPSRWIDSVDGKQVTVRKTAEEAKAHWRDEDRNTAFFNESGNDRDANRTASTQDRSLNRSFSGTY</sequence>